<sequence>MIRVPEAFARATVEREGQAGAGWVAELPGIVAELLERWACVPGGEVRHGGVGVIVPVRRAGGDAVVKAVIKVSFPHPGNVHEPDAFAAWRGRGAVRLFERADERYAMLLERARPATLAECGDVEEMVTVAGRLSRRLAIPAPPGLPRLREQAGEWEEELLKDAAELPHALPARVVGAAVATARELGPAQPDLLVHGDLHPRNILRASREPWLAVDPKGYVGDPAYDGGTLLKALGLKLVETGDLPAAVRRALDGFAEAAGLDRGRVGRWAQFHAVRAGFWGRRHGFRLARGGPGLDRLTRLADRLAELLTEPLSTPPAKRPRAS</sequence>
<comment type="caution">
    <text evidence="1">The sequence shown here is derived from an EMBL/GenBank/DDBJ whole genome shotgun (WGS) entry which is preliminary data.</text>
</comment>
<dbReference type="InterPro" id="IPR006748">
    <property type="entry name" value="NH2Glyco/OHUrea_AB-resist_kin"/>
</dbReference>
<dbReference type="RefSeq" id="WP_168015749.1">
    <property type="nucleotide sequence ID" value="NZ_JAATEP010000031.1"/>
</dbReference>
<protein>
    <submittedName>
        <fullName evidence="1">Phosphotransferase</fullName>
    </submittedName>
</protein>
<gene>
    <name evidence="1" type="ORF">HCN51_35440</name>
</gene>
<dbReference type="EMBL" id="JAATEP010000031">
    <property type="protein sequence ID" value="NJP94675.1"/>
    <property type="molecule type" value="Genomic_DNA"/>
</dbReference>
<proteinExistence type="predicted"/>
<accession>A0ABX1BA59</accession>
<dbReference type="Proteomes" id="UP000696294">
    <property type="component" value="Unassembled WGS sequence"/>
</dbReference>
<dbReference type="SUPFAM" id="SSF56112">
    <property type="entry name" value="Protein kinase-like (PK-like)"/>
    <property type="match status" value="1"/>
</dbReference>
<organism evidence="1 2">
    <name type="scientific">Nonomuraea composti</name>
    <dbReference type="NCBI Taxonomy" id="2720023"/>
    <lineage>
        <taxon>Bacteria</taxon>
        <taxon>Bacillati</taxon>
        <taxon>Actinomycetota</taxon>
        <taxon>Actinomycetes</taxon>
        <taxon>Streptosporangiales</taxon>
        <taxon>Streptosporangiaceae</taxon>
        <taxon>Nonomuraea</taxon>
    </lineage>
</organism>
<dbReference type="Gene3D" id="1.10.510.10">
    <property type="entry name" value="Transferase(Phosphotransferase) domain 1"/>
    <property type="match status" value="1"/>
</dbReference>
<dbReference type="InterPro" id="IPR011009">
    <property type="entry name" value="Kinase-like_dom_sf"/>
</dbReference>
<dbReference type="Pfam" id="PF04655">
    <property type="entry name" value="APH_6_hur"/>
    <property type="match status" value="1"/>
</dbReference>
<name>A0ABX1BA59_9ACTN</name>
<keyword evidence="2" id="KW-1185">Reference proteome</keyword>
<reference evidence="1 2" key="1">
    <citation type="submission" date="2020-03" db="EMBL/GenBank/DDBJ databases">
        <title>WGS of actinomycetes isolated from Thailand.</title>
        <authorList>
            <person name="Thawai C."/>
        </authorList>
    </citation>
    <scope>NUCLEOTIDE SEQUENCE [LARGE SCALE GENOMIC DNA]</scope>
    <source>
        <strain evidence="1 2">FMUSA5-5</strain>
    </source>
</reference>
<evidence type="ECO:0000313" key="1">
    <source>
        <dbReference type="EMBL" id="NJP94675.1"/>
    </source>
</evidence>
<evidence type="ECO:0000313" key="2">
    <source>
        <dbReference type="Proteomes" id="UP000696294"/>
    </source>
</evidence>